<evidence type="ECO:0000256" key="2">
    <source>
        <dbReference type="ARBA" id="ARBA00009295"/>
    </source>
</evidence>
<dbReference type="InterPro" id="IPR015876">
    <property type="entry name" value="Acyl-CoA_DS"/>
</dbReference>
<protein>
    <recommendedName>
        <fullName evidence="13">Acyl-CoA desaturase</fullName>
        <ecNumber evidence="13">1.14.19.1</ecNumber>
    </recommendedName>
</protein>
<feature type="transmembrane region" description="Helical" evidence="14">
    <location>
        <begin position="28"/>
        <end position="48"/>
    </location>
</feature>
<dbReference type="Proteomes" id="UP001172673">
    <property type="component" value="Unassembled WGS sequence"/>
</dbReference>
<dbReference type="Pfam" id="PF00173">
    <property type="entry name" value="Cyt-b5"/>
    <property type="match status" value="1"/>
</dbReference>
<comment type="caution">
    <text evidence="16">The sequence shown here is derived from an EMBL/GenBank/DDBJ whole genome shotgun (WGS) entry which is preliminary data.</text>
</comment>
<dbReference type="PROSITE" id="PS00476">
    <property type="entry name" value="FATTY_ACID_DESATUR_1"/>
    <property type="match status" value="1"/>
</dbReference>
<evidence type="ECO:0000256" key="4">
    <source>
        <dbReference type="ARBA" id="ARBA00022692"/>
    </source>
</evidence>
<evidence type="ECO:0000256" key="9">
    <source>
        <dbReference type="ARBA" id="ARBA00023004"/>
    </source>
</evidence>
<evidence type="ECO:0000256" key="8">
    <source>
        <dbReference type="ARBA" id="ARBA00023002"/>
    </source>
</evidence>
<keyword evidence="8 13" id="KW-0560">Oxidoreductase</keyword>
<keyword evidence="4 14" id="KW-0812">Transmembrane</keyword>
<gene>
    <name evidence="16" type="ORF">H2200_005781</name>
</gene>
<dbReference type="InterPro" id="IPR005804">
    <property type="entry name" value="FA_desaturase_dom"/>
</dbReference>
<accession>A0AA38X9Q2</accession>
<evidence type="ECO:0000256" key="12">
    <source>
        <dbReference type="ARBA" id="ARBA00023160"/>
    </source>
</evidence>
<dbReference type="PROSITE" id="PS50255">
    <property type="entry name" value="CYTOCHROME_B5_2"/>
    <property type="match status" value="1"/>
</dbReference>
<dbReference type="InterPro" id="IPR001199">
    <property type="entry name" value="Cyt_B5-like_heme/steroid-bd"/>
</dbReference>
<dbReference type="PRINTS" id="PR00075">
    <property type="entry name" value="FACDDSATRASE"/>
</dbReference>
<dbReference type="InterPro" id="IPR036400">
    <property type="entry name" value="Cyt_B5-like_heme/steroid_sf"/>
</dbReference>
<dbReference type="AlphaFoldDB" id="A0AA38X9Q2"/>
<evidence type="ECO:0000256" key="13">
    <source>
        <dbReference type="PIRNR" id="PIRNR000345"/>
    </source>
</evidence>
<dbReference type="SUPFAM" id="SSF55856">
    <property type="entry name" value="Cytochrome b5-like heme/steroid binding domain"/>
    <property type="match status" value="1"/>
</dbReference>
<proteinExistence type="inferred from homology"/>
<evidence type="ECO:0000313" key="16">
    <source>
        <dbReference type="EMBL" id="KAJ9609454.1"/>
    </source>
</evidence>
<evidence type="ECO:0000256" key="6">
    <source>
        <dbReference type="ARBA" id="ARBA00022832"/>
    </source>
</evidence>
<evidence type="ECO:0000256" key="3">
    <source>
        <dbReference type="ARBA" id="ARBA00022516"/>
    </source>
</evidence>
<feature type="domain" description="Cytochrome b5 heme-binding" evidence="15">
    <location>
        <begin position="321"/>
        <end position="399"/>
    </location>
</feature>
<dbReference type="InterPro" id="IPR009160">
    <property type="entry name" value="Acyl-CoA_deSatase_haem/ster-bd"/>
</dbReference>
<dbReference type="PANTHER" id="PTHR11351">
    <property type="entry name" value="ACYL-COA DESATURASE"/>
    <property type="match status" value="1"/>
</dbReference>
<evidence type="ECO:0000256" key="5">
    <source>
        <dbReference type="ARBA" id="ARBA00022723"/>
    </source>
</evidence>
<reference evidence="16" key="1">
    <citation type="submission" date="2022-10" db="EMBL/GenBank/DDBJ databases">
        <title>Culturing micro-colonial fungi from biological soil crusts in the Mojave desert and describing Neophaeococcomyces mojavensis, and introducing the new genera and species Taxawa tesnikishii.</title>
        <authorList>
            <person name="Kurbessoian T."/>
            <person name="Stajich J.E."/>
        </authorList>
    </citation>
    <scope>NUCLEOTIDE SEQUENCE</scope>
    <source>
        <strain evidence="16">TK_41</strain>
    </source>
</reference>
<feature type="transmembrane region" description="Helical" evidence="14">
    <location>
        <begin position="54"/>
        <end position="73"/>
    </location>
</feature>
<keyword evidence="7 14" id="KW-1133">Transmembrane helix</keyword>
<dbReference type="GO" id="GO:0004768">
    <property type="term" value="F:stearoyl-CoA 9-desaturase activity"/>
    <property type="evidence" value="ECO:0007669"/>
    <property type="project" value="UniProtKB-UniRule"/>
</dbReference>
<dbReference type="InterPro" id="IPR001522">
    <property type="entry name" value="FADS-1_CS"/>
</dbReference>
<evidence type="ECO:0000256" key="1">
    <source>
        <dbReference type="ARBA" id="ARBA00004141"/>
    </source>
</evidence>
<keyword evidence="12 13" id="KW-0275">Fatty acid biosynthesis</keyword>
<dbReference type="PANTHER" id="PTHR11351:SF31">
    <property type="entry name" value="DESATURASE 1, ISOFORM A-RELATED"/>
    <property type="match status" value="1"/>
</dbReference>
<keyword evidence="5 13" id="KW-0479">Metal-binding</keyword>
<evidence type="ECO:0000313" key="17">
    <source>
        <dbReference type="Proteomes" id="UP001172673"/>
    </source>
</evidence>
<organism evidence="16 17">
    <name type="scientific">Cladophialophora chaetospira</name>
    <dbReference type="NCBI Taxonomy" id="386627"/>
    <lineage>
        <taxon>Eukaryota</taxon>
        <taxon>Fungi</taxon>
        <taxon>Dikarya</taxon>
        <taxon>Ascomycota</taxon>
        <taxon>Pezizomycotina</taxon>
        <taxon>Eurotiomycetes</taxon>
        <taxon>Chaetothyriomycetidae</taxon>
        <taxon>Chaetothyriales</taxon>
        <taxon>Herpotrichiellaceae</taxon>
        <taxon>Cladophialophora</taxon>
    </lineage>
</organism>
<dbReference type="GO" id="GO:0005789">
    <property type="term" value="C:endoplasmic reticulum membrane"/>
    <property type="evidence" value="ECO:0007669"/>
    <property type="project" value="TreeGrafter"/>
</dbReference>
<comment type="subcellular location">
    <subcellularLocation>
        <location evidence="1">Membrane</location>
        <topology evidence="1">Multi-pass membrane protein</topology>
    </subcellularLocation>
</comment>
<dbReference type="Gene3D" id="3.10.120.10">
    <property type="entry name" value="Cytochrome b5-like heme/steroid binding domain"/>
    <property type="match status" value="1"/>
</dbReference>
<keyword evidence="11 14" id="KW-0472">Membrane</keyword>
<dbReference type="GO" id="GO:0005506">
    <property type="term" value="F:iron ion binding"/>
    <property type="evidence" value="ECO:0007669"/>
    <property type="project" value="TreeGrafter"/>
</dbReference>
<dbReference type="EMBL" id="JAPDRK010000008">
    <property type="protein sequence ID" value="KAJ9609454.1"/>
    <property type="molecule type" value="Genomic_DNA"/>
</dbReference>
<dbReference type="EC" id="1.14.19.1" evidence="13"/>
<feature type="transmembrane region" description="Helical" evidence="14">
    <location>
        <begin position="168"/>
        <end position="189"/>
    </location>
</feature>
<sequence>MGVAVERKSSSIKGFPRRLQGFIRRIRWFNFTFLVLIPLAGLIQALWVPLHWKTLIWSAIYYVLTAGSITTGYHRLWAHRAYSGSPTLKILLALFGAGSIQGSIKFWAREHRAHHRFTDTDRDPHNIQEGFWHAHILWTILEQPKKDNRVDISDIKNDRIVMWQHENYVLLALGMGWAFPAAVAGLGWGDWYGGFIYAGIIRTFLVNQATFCVNSLAHYLGDQPYDDRRTPRNHLITAIITLGEGYHNFHHEFPSDYRNGIEWHQLDPTKWMIWLCSWFGLAYNLKRFRYNEIEKGRIQQARKRLEEKGSTLEWGVPIAQLPVIEWTEYQKRVEDGEMLTLVEGVVHDVSAFYQEHPGGKAMITSQLGKDASAIFNGGIYNHSNAARNLLATMRVAALIGGMEVEERKTQPS</sequence>
<dbReference type="SMART" id="SM01117">
    <property type="entry name" value="Cyt-b5"/>
    <property type="match status" value="1"/>
</dbReference>
<keyword evidence="3 13" id="KW-0444">Lipid biosynthesis</keyword>
<keyword evidence="13" id="KW-0249">Electron transport</keyword>
<dbReference type="PIRSF" id="PIRSF000345">
    <property type="entry name" value="OLE1"/>
    <property type="match status" value="1"/>
</dbReference>
<name>A0AA38X9Q2_9EURO</name>
<comment type="cofactor">
    <cofactor evidence="13">
        <name>Fe(2+)</name>
        <dbReference type="ChEBI" id="CHEBI:29033"/>
    </cofactor>
    <text evidence="13">Expected to bind 2 Fe(2+) ions per subunit.</text>
</comment>
<dbReference type="Pfam" id="PF00487">
    <property type="entry name" value="FA_desaturase"/>
    <property type="match status" value="1"/>
</dbReference>
<evidence type="ECO:0000256" key="10">
    <source>
        <dbReference type="ARBA" id="ARBA00023098"/>
    </source>
</evidence>
<comment type="function">
    <text evidence="13">Stearoyl-CoA desaturase that utilizes O(2) and electrons from reduced cytochrome b5 to introduce the first double bond into saturated fatty acyl-CoA substrates.</text>
</comment>
<evidence type="ECO:0000256" key="7">
    <source>
        <dbReference type="ARBA" id="ARBA00022989"/>
    </source>
</evidence>
<keyword evidence="9 13" id="KW-0408">Iron</keyword>
<keyword evidence="6 13" id="KW-0276">Fatty acid metabolism</keyword>
<keyword evidence="17" id="KW-1185">Reference proteome</keyword>
<keyword evidence="13" id="KW-0813">Transport</keyword>
<comment type="similarity">
    <text evidence="2 13">Belongs to the fatty acid desaturase type 1 family.</text>
</comment>
<comment type="catalytic activity">
    <reaction evidence="13">
        <text>octadecanoyl-CoA + 2 Fe(II)-[cytochrome b5] + O2 + 2 H(+) = (9Z)-octadecenoyl-CoA + 2 Fe(III)-[cytochrome b5] + 2 H2O</text>
        <dbReference type="Rhea" id="RHEA:19721"/>
        <dbReference type="Rhea" id="RHEA-COMP:10438"/>
        <dbReference type="Rhea" id="RHEA-COMP:10439"/>
        <dbReference type="ChEBI" id="CHEBI:15377"/>
        <dbReference type="ChEBI" id="CHEBI:15378"/>
        <dbReference type="ChEBI" id="CHEBI:15379"/>
        <dbReference type="ChEBI" id="CHEBI:29033"/>
        <dbReference type="ChEBI" id="CHEBI:29034"/>
        <dbReference type="ChEBI" id="CHEBI:57387"/>
        <dbReference type="ChEBI" id="CHEBI:57394"/>
        <dbReference type="EC" id="1.14.19.1"/>
    </reaction>
</comment>
<dbReference type="CDD" id="cd03505">
    <property type="entry name" value="Delta9-FADS-like"/>
    <property type="match status" value="1"/>
</dbReference>
<evidence type="ECO:0000256" key="14">
    <source>
        <dbReference type="SAM" id="Phobius"/>
    </source>
</evidence>
<keyword evidence="10 13" id="KW-0443">Lipid metabolism</keyword>
<dbReference type="GO" id="GO:0006636">
    <property type="term" value="P:unsaturated fatty acid biosynthetic process"/>
    <property type="evidence" value="ECO:0007669"/>
    <property type="project" value="UniProtKB-UniRule"/>
</dbReference>
<keyword evidence="13" id="KW-0349">Heme</keyword>
<evidence type="ECO:0000256" key="11">
    <source>
        <dbReference type="ARBA" id="ARBA00023136"/>
    </source>
</evidence>
<evidence type="ECO:0000259" key="15">
    <source>
        <dbReference type="PROSITE" id="PS50255"/>
    </source>
</evidence>